<reference evidence="1" key="1">
    <citation type="journal article" date="2023" name="G3 (Bethesda)">
        <title>A reference genome for the long-term kleptoplast-retaining sea slug Elysia crispata morphotype clarki.</title>
        <authorList>
            <person name="Eastman K.E."/>
            <person name="Pendleton A.L."/>
            <person name="Shaikh M.A."/>
            <person name="Suttiyut T."/>
            <person name="Ogas R."/>
            <person name="Tomko P."/>
            <person name="Gavelis G."/>
            <person name="Widhalm J.R."/>
            <person name="Wisecaver J.H."/>
        </authorList>
    </citation>
    <scope>NUCLEOTIDE SEQUENCE</scope>
    <source>
        <strain evidence="1">ECLA1</strain>
    </source>
</reference>
<protein>
    <submittedName>
        <fullName evidence="1">Uncharacterized protein</fullName>
    </submittedName>
</protein>
<accession>A0AAE1B768</accession>
<name>A0AAE1B768_9GAST</name>
<keyword evidence="2" id="KW-1185">Reference proteome</keyword>
<dbReference type="AlphaFoldDB" id="A0AAE1B768"/>
<sequence length="133" mass="15185">MLRNSFEYSPIQTMTAPPAARSFPFFFRRRGRIKLSRLRISETEKVGLWEQHVQSPWGPTGPHPICSEADPLLLPLFEFYVQATICRVVNIVLSPWSLWPSQTATHTMHCCPLPNTVSNHVLVNEQVKDLTNA</sequence>
<evidence type="ECO:0000313" key="2">
    <source>
        <dbReference type="Proteomes" id="UP001283361"/>
    </source>
</evidence>
<proteinExistence type="predicted"/>
<dbReference type="EMBL" id="JAWDGP010000410">
    <property type="protein sequence ID" value="KAK3800840.1"/>
    <property type="molecule type" value="Genomic_DNA"/>
</dbReference>
<evidence type="ECO:0000313" key="1">
    <source>
        <dbReference type="EMBL" id="KAK3800840.1"/>
    </source>
</evidence>
<comment type="caution">
    <text evidence="1">The sequence shown here is derived from an EMBL/GenBank/DDBJ whole genome shotgun (WGS) entry which is preliminary data.</text>
</comment>
<organism evidence="1 2">
    <name type="scientific">Elysia crispata</name>
    <name type="common">lettuce slug</name>
    <dbReference type="NCBI Taxonomy" id="231223"/>
    <lineage>
        <taxon>Eukaryota</taxon>
        <taxon>Metazoa</taxon>
        <taxon>Spiralia</taxon>
        <taxon>Lophotrochozoa</taxon>
        <taxon>Mollusca</taxon>
        <taxon>Gastropoda</taxon>
        <taxon>Heterobranchia</taxon>
        <taxon>Euthyneura</taxon>
        <taxon>Panpulmonata</taxon>
        <taxon>Sacoglossa</taxon>
        <taxon>Placobranchoidea</taxon>
        <taxon>Plakobranchidae</taxon>
        <taxon>Elysia</taxon>
    </lineage>
</organism>
<gene>
    <name evidence="1" type="ORF">RRG08_008595</name>
</gene>
<dbReference type="Proteomes" id="UP001283361">
    <property type="component" value="Unassembled WGS sequence"/>
</dbReference>